<organism evidence="1 2">
    <name type="scientific">Russula earlei</name>
    <dbReference type="NCBI Taxonomy" id="71964"/>
    <lineage>
        <taxon>Eukaryota</taxon>
        <taxon>Fungi</taxon>
        <taxon>Dikarya</taxon>
        <taxon>Basidiomycota</taxon>
        <taxon>Agaricomycotina</taxon>
        <taxon>Agaricomycetes</taxon>
        <taxon>Russulales</taxon>
        <taxon>Russulaceae</taxon>
        <taxon>Russula</taxon>
    </lineage>
</organism>
<name>A0ACC0U980_9AGAM</name>
<comment type="caution">
    <text evidence="1">The sequence shown here is derived from an EMBL/GenBank/DDBJ whole genome shotgun (WGS) entry which is preliminary data.</text>
</comment>
<protein>
    <submittedName>
        <fullName evidence="1">Uncharacterized protein</fullName>
    </submittedName>
</protein>
<keyword evidence="2" id="KW-1185">Reference proteome</keyword>
<dbReference type="Proteomes" id="UP001207468">
    <property type="component" value="Unassembled WGS sequence"/>
</dbReference>
<sequence>MMPPGRPLHSCVILKSQLSFLACIVLWSLRFQSCRMNSSVPPLGSPQHTCVTFTLLLRRIQTLSHGIDRKLVPQAPLRLPSILHSETWGPRCF</sequence>
<gene>
    <name evidence="1" type="ORF">F5148DRAFT_1203012</name>
</gene>
<reference evidence="1" key="1">
    <citation type="submission" date="2021-03" db="EMBL/GenBank/DDBJ databases">
        <title>Evolutionary priming and transition to the ectomycorrhizal habit in an iconic lineage of mushroom-forming fungi: is preadaptation a requirement?</title>
        <authorList>
            <consortium name="DOE Joint Genome Institute"/>
            <person name="Looney B.P."/>
            <person name="Miyauchi S."/>
            <person name="Morin E."/>
            <person name="Drula E."/>
            <person name="Courty P.E."/>
            <person name="Chicoki N."/>
            <person name="Fauchery L."/>
            <person name="Kohler A."/>
            <person name="Kuo A."/>
            <person name="LaButti K."/>
            <person name="Pangilinan J."/>
            <person name="Lipzen A."/>
            <person name="Riley R."/>
            <person name="Andreopoulos W."/>
            <person name="He G."/>
            <person name="Johnson J."/>
            <person name="Barry K.W."/>
            <person name="Grigoriev I.V."/>
            <person name="Nagy L."/>
            <person name="Hibbett D."/>
            <person name="Henrissat B."/>
            <person name="Matheny P.B."/>
            <person name="Labbe J."/>
            <person name="Martin A.F."/>
        </authorList>
    </citation>
    <scope>NUCLEOTIDE SEQUENCE</scope>
    <source>
        <strain evidence="1">BPL698</strain>
    </source>
</reference>
<accession>A0ACC0U980</accession>
<evidence type="ECO:0000313" key="2">
    <source>
        <dbReference type="Proteomes" id="UP001207468"/>
    </source>
</evidence>
<proteinExistence type="predicted"/>
<evidence type="ECO:0000313" key="1">
    <source>
        <dbReference type="EMBL" id="KAI9507644.1"/>
    </source>
</evidence>
<dbReference type="EMBL" id="JAGFNK010000116">
    <property type="protein sequence ID" value="KAI9507644.1"/>
    <property type="molecule type" value="Genomic_DNA"/>
</dbReference>